<proteinExistence type="predicted"/>
<evidence type="ECO:0000313" key="3">
    <source>
        <dbReference type="Proteomes" id="UP001235341"/>
    </source>
</evidence>
<keyword evidence="2" id="KW-0808">Transferase</keyword>
<dbReference type="Proteomes" id="UP001235341">
    <property type="component" value="Chromosome"/>
</dbReference>
<sequence length="285" mass="32971">MSLESEKFQVVASIVLYNHSHAQLEETLSSLLREACVEKIVLVDNGGSTWAASLNNPRICYIATEQNKGFGYGHNLAMEHYLDKSDYFLICNPDVSFAQGELERLYRFARDGRHQFVSPRIYYDDGRLQYSCRLLPKPENLFLRRFFPRLGARLDVTYEVQYADYNQSFSVPSVSGCFMLMDSALMKKLGGFDERYFMYLEDVDLCRRALPLTDILFYPGATIIHSFGKGSYKKVNLFCYHVRSAILYFNKWGWFFDRQRTLANQQCLMTIPVASSTVEQQNAVK</sequence>
<dbReference type="Pfam" id="PF00535">
    <property type="entry name" value="Glycos_transf_2"/>
    <property type="match status" value="1"/>
</dbReference>
<gene>
    <name evidence="2" type="ORF">RFB13_09290</name>
</gene>
<dbReference type="PANTHER" id="PTHR43179:SF10">
    <property type="entry name" value="GLYCOSYL TRANSFERASE"/>
    <property type="match status" value="1"/>
</dbReference>
<dbReference type="GO" id="GO:0016757">
    <property type="term" value="F:glycosyltransferase activity"/>
    <property type="evidence" value="ECO:0007669"/>
    <property type="project" value="UniProtKB-KW"/>
</dbReference>
<accession>A0ABY9PTT6</accession>
<dbReference type="RefSeq" id="WP_309206347.1">
    <property type="nucleotide sequence ID" value="NZ_CP133586.1"/>
</dbReference>
<keyword evidence="2" id="KW-0328">Glycosyltransferase</keyword>
<name>A0ABY9PTT6_SERFO</name>
<protein>
    <submittedName>
        <fullName evidence="2">Glycosyltransferase family 2 protein</fullName>
        <ecNumber evidence="2">2.4.-.-</ecNumber>
    </submittedName>
</protein>
<dbReference type="InterPro" id="IPR029044">
    <property type="entry name" value="Nucleotide-diphossugar_trans"/>
</dbReference>
<organism evidence="2 3">
    <name type="scientific">Serratia fonticola</name>
    <dbReference type="NCBI Taxonomy" id="47917"/>
    <lineage>
        <taxon>Bacteria</taxon>
        <taxon>Pseudomonadati</taxon>
        <taxon>Pseudomonadota</taxon>
        <taxon>Gammaproteobacteria</taxon>
        <taxon>Enterobacterales</taxon>
        <taxon>Yersiniaceae</taxon>
        <taxon>Serratia</taxon>
    </lineage>
</organism>
<dbReference type="Gene3D" id="3.90.550.10">
    <property type="entry name" value="Spore Coat Polysaccharide Biosynthesis Protein SpsA, Chain A"/>
    <property type="match status" value="1"/>
</dbReference>
<dbReference type="InterPro" id="IPR001173">
    <property type="entry name" value="Glyco_trans_2-like"/>
</dbReference>
<keyword evidence="3" id="KW-1185">Reference proteome</keyword>
<evidence type="ECO:0000259" key="1">
    <source>
        <dbReference type="Pfam" id="PF00535"/>
    </source>
</evidence>
<dbReference type="EMBL" id="CP133586">
    <property type="protein sequence ID" value="WMT16493.1"/>
    <property type="molecule type" value="Genomic_DNA"/>
</dbReference>
<reference evidence="2 3" key="1">
    <citation type="submission" date="2023-08" db="EMBL/GenBank/DDBJ databases">
        <title>Complete Genome and Methylome dissection of Serratia fonticola NEB369.</title>
        <authorList>
            <person name="Fomenkov A."/>
            <person name="Roberts R.D."/>
        </authorList>
    </citation>
    <scope>NUCLEOTIDE SEQUENCE [LARGE SCALE GENOMIC DNA]</scope>
    <source>
        <strain evidence="2 3">NEB369</strain>
    </source>
</reference>
<evidence type="ECO:0000313" key="2">
    <source>
        <dbReference type="EMBL" id="WMT16493.1"/>
    </source>
</evidence>
<dbReference type="EC" id="2.4.-.-" evidence="2"/>
<feature type="domain" description="Glycosyltransferase 2-like" evidence="1">
    <location>
        <begin position="14"/>
        <end position="127"/>
    </location>
</feature>
<dbReference type="PANTHER" id="PTHR43179">
    <property type="entry name" value="RHAMNOSYLTRANSFERASE WBBL"/>
    <property type="match status" value="1"/>
</dbReference>
<dbReference type="SUPFAM" id="SSF53448">
    <property type="entry name" value="Nucleotide-diphospho-sugar transferases"/>
    <property type="match status" value="1"/>
</dbReference>